<name>A0ABR0JTY3_9EURO</name>
<comment type="caution">
    <text evidence="2">The sequence shown here is derived from an EMBL/GenBank/DDBJ whole genome shotgun (WGS) entry which is preliminary data.</text>
</comment>
<dbReference type="Proteomes" id="UP001345013">
    <property type="component" value="Unassembled WGS sequence"/>
</dbReference>
<evidence type="ECO:0000313" key="3">
    <source>
        <dbReference type="Proteomes" id="UP001345013"/>
    </source>
</evidence>
<feature type="compositionally biased region" description="Basic and acidic residues" evidence="1">
    <location>
        <begin position="82"/>
        <end position="106"/>
    </location>
</feature>
<gene>
    <name evidence="2" type="ORF">LTR24_010548</name>
</gene>
<sequence length="137" mass="15363">MAFLYGTYIVIYAITQPLLGRHVDSVNNAQGTIRPAIRNIAGIQFTIISLVMFCSTFIPQGALAFNPKMLNEEQLDTDLEQPDVRQDSDEDLKKYHHNGTIDDRRQSVTRASVGIEDTFQPDMQIIAAHEKTNLAKA</sequence>
<keyword evidence="3" id="KW-1185">Reference proteome</keyword>
<evidence type="ECO:0000313" key="2">
    <source>
        <dbReference type="EMBL" id="KAK5071411.1"/>
    </source>
</evidence>
<organism evidence="2 3">
    <name type="scientific">Lithohypha guttulata</name>
    <dbReference type="NCBI Taxonomy" id="1690604"/>
    <lineage>
        <taxon>Eukaryota</taxon>
        <taxon>Fungi</taxon>
        <taxon>Dikarya</taxon>
        <taxon>Ascomycota</taxon>
        <taxon>Pezizomycotina</taxon>
        <taxon>Eurotiomycetes</taxon>
        <taxon>Chaetothyriomycetidae</taxon>
        <taxon>Chaetothyriales</taxon>
        <taxon>Trichomeriaceae</taxon>
        <taxon>Lithohypha</taxon>
    </lineage>
</organism>
<accession>A0ABR0JTY3</accession>
<feature type="region of interest" description="Disordered" evidence="1">
    <location>
        <begin position="74"/>
        <end position="107"/>
    </location>
</feature>
<proteinExistence type="predicted"/>
<protein>
    <submittedName>
        <fullName evidence="2">Uncharacterized protein</fullName>
    </submittedName>
</protein>
<dbReference type="EMBL" id="JAVRRG010000354">
    <property type="protein sequence ID" value="KAK5071411.1"/>
    <property type="molecule type" value="Genomic_DNA"/>
</dbReference>
<reference evidence="2 3" key="1">
    <citation type="submission" date="2023-08" db="EMBL/GenBank/DDBJ databases">
        <title>Black Yeasts Isolated from many extreme environments.</title>
        <authorList>
            <person name="Coleine C."/>
            <person name="Stajich J.E."/>
            <person name="Selbmann L."/>
        </authorList>
    </citation>
    <scope>NUCLEOTIDE SEQUENCE [LARGE SCALE GENOMIC DNA]</scope>
    <source>
        <strain evidence="2 3">CCFEE 5885</strain>
    </source>
</reference>
<evidence type="ECO:0000256" key="1">
    <source>
        <dbReference type="SAM" id="MobiDB-lite"/>
    </source>
</evidence>